<protein>
    <recommendedName>
        <fullName evidence="4">Secreted protein</fullName>
    </recommendedName>
</protein>
<dbReference type="InParanoid" id="F4RWT4"/>
<proteinExistence type="predicted"/>
<keyword evidence="3" id="KW-1185">Reference proteome</keyword>
<feature type="chain" id="PRO_5003321105" description="Secreted protein" evidence="1">
    <location>
        <begin position="18"/>
        <end position="387"/>
    </location>
</feature>
<sequence length="387" mass="45475">MLARQLFSWTFVWFGSCKITLQDLNVSKKPSASTLKARAQPFLEKDLGKELDQAPSYLRRRSVELVAHVPMNLISQGKDFKHIAQTTTLAGKPAKLDKGKAIMMDTSDLIEHEPNVFFSEEEDEFYQSDDIIELMKETYKDSEFRAEHLRFPDEQALLEHYGPIWKASGLEIDKMLRFSNLIGLGKRAPLTRKGIEAEWDELYKMKHWPISLGSLTVTREWDDYEDWFMNELGDGEKVLRDWVRYVVLKRDPTWDVWWTDEQLGNWLSLSDKTEWRRQLMEGDQKRYLSDEGSQSAAAEMHDRAPGIDLNTPGMKTEAPKIDTTHEIDTKGLTKVDNPNGFKFFTWRFQQKAEIFLTKGGYSKWWRRKLWKKLRPFQRKKKNYSRST</sequence>
<evidence type="ECO:0000256" key="1">
    <source>
        <dbReference type="SAM" id="SignalP"/>
    </source>
</evidence>
<organism evidence="3">
    <name type="scientific">Melampsora larici-populina (strain 98AG31 / pathotype 3-4-7)</name>
    <name type="common">Poplar leaf rust fungus</name>
    <dbReference type="NCBI Taxonomy" id="747676"/>
    <lineage>
        <taxon>Eukaryota</taxon>
        <taxon>Fungi</taxon>
        <taxon>Dikarya</taxon>
        <taxon>Basidiomycota</taxon>
        <taxon>Pucciniomycotina</taxon>
        <taxon>Pucciniomycetes</taxon>
        <taxon>Pucciniales</taxon>
        <taxon>Melampsoraceae</taxon>
        <taxon>Melampsora</taxon>
    </lineage>
</organism>
<dbReference type="GeneID" id="18930503"/>
<accession>F4RWT4</accession>
<dbReference type="RefSeq" id="XP_007413630.1">
    <property type="nucleotide sequence ID" value="XM_007413568.1"/>
</dbReference>
<dbReference type="AlphaFoldDB" id="F4RWT4"/>
<dbReference type="PROSITE" id="PS51257">
    <property type="entry name" value="PROKAR_LIPOPROTEIN"/>
    <property type="match status" value="1"/>
</dbReference>
<evidence type="ECO:0000313" key="3">
    <source>
        <dbReference type="Proteomes" id="UP000001072"/>
    </source>
</evidence>
<dbReference type="Proteomes" id="UP000001072">
    <property type="component" value="Unassembled WGS sequence"/>
</dbReference>
<dbReference type="VEuPathDB" id="FungiDB:MELLADRAFT_65815"/>
<dbReference type="EMBL" id="GL883126">
    <property type="protein sequence ID" value="EGG03170.1"/>
    <property type="molecule type" value="Genomic_DNA"/>
</dbReference>
<evidence type="ECO:0000313" key="2">
    <source>
        <dbReference type="EMBL" id="EGG03170.1"/>
    </source>
</evidence>
<dbReference type="OrthoDB" id="8058206at2759"/>
<feature type="signal peptide" evidence="1">
    <location>
        <begin position="1"/>
        <end position="17"/>
    </location>
</feature>
<dbReference type="KEGG" id="mlr:MELLADRAFT_65815"/>
<reference evidence="3" key="1">
    <citation type="journal article" date="2011" name="Proc. Natl. Acad. Sci. U.S.A.">
        <title>Obligate biotrophy features unraveled by the genomic analysis of rust fungi.</title>
        <authorList>
            <person name="Duplessis S."/>
            <person name="Cuomo C.A."/>
            <person name="Lin Y.-C."/>
            <person name="Aerts A."/>
            <person name="Tisserant E."/>
            <person name="Veneault-Fourrey C."/>
            <person name="Joly D.L."/>
            <person name="Hacquard S."/>
            <person name="Amselem J."/>
            <person name="Cantarel B.L."/>
            <person name="Chiu R."/>
            <person name="Coutinho P.M."/>
            <person name="Feau N."/>
            <person name="Field M."/>
            <person name="Frey P."/>
            <person name="Gelhaye E."/>
            <person name="Goldberg J."/>
            <person name="Grabherr M.G."/>
            <person name="Kodira C.D."/>
            <person name="Kohler A."/>
            <person name="Kuees U."/>
            <person name="Lindquist E.A."/>
            <person name="Lucas S.M."/>
            <person name="Mago R."/>
            <person name="Mauceli E."/>
            <person name="Morin E."/>
            <person name="Murat C."/>
            <person name="Pangilinan J.L."/>
            <person name="Park R."/>
            <person name="Pearson M."/>
            <person name="Quesneville H."/>
            <person name="Rouhier N."/>
            <person name="Sakthikumar S."/>
            <person name="Salamov A.A."/>
            <person name="Schmutz J."/>
            <person name="Selles B."/>
            <person name="Shapiro H."/>
            <person name="Tanguay P."/>
            <person name="Tuskan G.A."/>
            <person name="Henrissat B."/>
            <person name="Van de Peer Y."/>
            <person name="Rouze P."/>
            <person name="Ellis J.G."/>
            <person name="Dodds P.N."/>
            <person name="Schein J.E."/>
            <person name="Zhong S."/>
            <person name="Hamelin R.C."/>
            <person name="Grigoriev I.V."/>
            <person name="Szabo L.J."/>
            <person name="Martin F."/>
        </authorList>
    </citation>
    <scope>NUCLEOTIDE SEQUENCE [LARGE SCALE GENOMIC DNA]</scope>
    <source>
        <strain evidence="3">98AG31 / pathotype 3-4-7</strain>
    </source>
</reference>
<keyword evidence="1" id="KW-0732">Signal</keyword>
<name>F4RWT4_MELLP</name>
<dbReference type="HOGENOM" id="CLU_713862_0_0_1"/>
<evidence type="ECO:0008006" key="4">
    <source>
        <dbReference type="Google" id="ProtNLM"/>
    </source>
</evidence>
<gene>
    <name evidence="2" type="ORF">MELLADRAFT_65815</name>
</gene>